<dbReference type="RefSeq" id="WP_309798377.1">
    <property type="nucleotide sequence ID" value="NZ_JAVDPW010000009.1"/>
</dbReference>
<name>A0ABU1JUQ0_9PROT</name>
<accession>A0ABU1JUQ0</accession>
<dbReference type="EMBL" id="JAVDPW010000009">
    <property type="protein sequence ID" value="MDR6292351.1"/>
    <property type="molecule type" value="Genomic_DNA"/>
</dbReference>
<dbReference type="Proteomes" id="UP001262410">
    <property type="component" value="Unassembled WGS sequence"/>
</dbReference>
<evidence type="ECO:0000313" key="2">
    <source>
        <dbReference type="Proteomes" id="UP001262410"/>
    </source>
</evidence>
<protein>
    <submittedName>
        <fullName evidence="1">Uncharacterized protein</fullName>
    </submittedName>
</protein>
<evidence type="ECO:0000313" key="1">
    <source>
        <dbReference type="EMBL" id="MDR6292351.1"/>
    </source>
</evidence>
<sequence>MALATHTDLIAAVADWLARNSITGGRADDFITLTEAKFNRELRVPQMESRAATSIAAGDAYLSVPTDMLAIRVLTHDSQPNEQLQYATPDWLRGFYRSMPGRPKHYAQFGSEWQLGPVPDINYTFEAIYWARIPGLSAENPTNWLLRDAPDVYLYGALFQASVYYRNASDISLYRSLLEEAVASLEHAGSDMSMNGSPLQTRCR</sequence>
<comment type="caution">
    <text evidence="1">The sequence shown here is derived from an EMBL/GenBank/DDBJ whole genome shotgun (WGS) entry which is preliminary data.</text>
</comment>
<organism evidence="1 2">
    <name type="scientific">Inquilinus ginsengisoli</name>
    <dbReference type="NCBI Taxonomy" id="363840"/>
    <lineage>
        <taxon>Bacteria</taxon>
        <taxon>Pseudomonadati</taxon>
        <taxon>Pseudomonadota</taxon>
        <taxon>Alphaproteobacteria</taxon>
        <taxon>Rhodospirillales</taxon>
        <taxon>Rhodospirillaceae</taxon>
        <taxon>Inquilinus</taxon>
    </lineage>
</organism>
<keyword evidence="2" id="KW-1185">Reference proteome</keyword>
<reference evidence="1 2" key="1">
    <citation type="submission" date="2023-07" db="EMBL/GenBank/DDBJ databases">
        <title>Sorghum-associated microbial communities from plants grown in Nebraska, USA.</title>
        <authorList>
            <person name="Schachtman D."/>
        </authorList>
    </citation>
    <scope>NUCLEOTIDE SEQUENCE [LARGE SCALE GENOMIC DNA]</scope>
    <source>
        <strain evidence="1 2">584</strain>
    </source>
</reference>
<gene>
    <name evidence="1" type="ORF">E9232_004891</name>
</gene>
<dbReference type="Pfam" id="PF24175">
    <property type="entry name" value="SU10_adaptor"/>
    <property type="match status" value="1"/>
</dbReference>
<dbReference type="InterPro" id="IPR056209">
    <property type="entry name" value="SU10_adaptor"/>
</dbReference>
<proteinExistence type="predicted"/>